<dbReference type="InterPro" id="IPR042221">
    <property type="entry name" value="Leu/Phe-tRNA_Trfase_N"/>
</dbReference>
<keyword evidence="6" id="KW-1185">Reference proteome</keyword>
<gene>
    <name evidence="4 5" type="primary">aat</name>
    <name evidence="5" type="ORF">QRD43_20350</name>
</gene>
<sequence>MIPWLAPDSLDFPPVRQALGANSEAPGLLAAGGDLSPARLRAAYARGIFPWYGQGQPILWWSPDPRMVLQTRHFKLARSLRKTLQRFRQTPGCEIRVDSATPEVIAACAGSPREGQSGTWILPEMQAAYRALARAGVVHSVETWIDGELAGGLYGVNLGRMFFGESMFMRRTDASKIALAALVCLCRRHDIPWIDCQQNTRHLSSLGAFEVPREAFEAHLQARVAEEAPRDWAYHPSLWDLLDPPAAPPDHRPPDRPDAP</sequence>
<keyword evidence="1 4" id="KW-0963">Cytoplasm</keyword>
<dbReference type="RefSeq" id="WP_285984336.1">
    <property type="nucleotide sequence ID" value="NZ_JASVDS010000007.1"/>
</dbReference>
<dbReference type="SUPFAM" id="SSF55729">
    <property type="entry name" value="Acyl-CoA N-acyltransferases (Nat)"/>
    <property type="match status" value="1"/>
</dbReference>
<comment type="caution">
    <text evidence="5">The sequence shown here is derived from an EMBL/GenBank/DDBJ whole genome shotgun (WGS) entry which is preliminary data.</text>
</comment>
<evidence type="ECO:0000313" key="6">
    <source>
        <dbReference type="Proteomes" id="UP001238603"/>
    </source>
</evidence>
<proteinExistence type="inferred from homology"/>
<comment type="catalytic activity">
    <reaction evidence="4">
        <text>N-terminal L-lysyl-[protein] + L-leucyl-tRNA(Leu) = N-terminal L-leucyl-L-lysyl-[protein] + tRNA(Leu) + H(+)</text>
        <dbReference type="Rhea" id="RHEA:12340"/>
        <dbReference type="Rhea" id="RHEA-COMP:9613"/>
        <dbReference type="Rhea" id="RHEA-COMP:9622"/>
        <dbReference type="Rhea" id="RHEA-COMP:12670"/>
        <dbReference type="Rhea" id="RHEA-COMP:12671"/>
        <dbReference type="ChEBI" id="CHEBI:15378"/>
        <dbReference type="ChEBI" id="CHEBI:65249"/>
        <dbReference type="ChEBI" id="CHEBI:78442"/>
        <dbReference type="ChEBI" id="CHEBI:78494"/>
        <dbReference type="ChEBI" id="CHEBI:133043"/>
        <dbReference type="EC" id="2.3.2.6"/>
    </reaction>
</comment>
<evidence type="ECO:0000256" key="2">
    <source>
        <dbReference type="ARBA" id="ARBA00022679"/>
    </source>
</evidence>
<dbReference type="GO" id="GO:0008914">
    <property type="term" value="F:leucyl-tRNA--protein transferase activity"/>
    <property type="evidence" value="ECO:0007669"/>
    <property type="project" value="UniProtKB-EC"/>
</dbReference>
<comment type="subcellular location">
    <subcellularLocation>
        <location evidence="4">Cytoplasm</location>
    </subcellularLocation>
</comment>
<dbReference type="PANTHER" id="PTHR30098:SF2">
    <property type="entry name" value="LEUCYL_PHENYLALANYL-TRNA--PROTEIN TRANSFERASE"/>
    <property type="match status" value="1"/>
</dbReference>
<reference evidence="5 6" key="1">
    <citation type="submission" date="2023-06" db="EMBL/GenBank/DDBJ databases">
        <title>Pelomonas sp. APW6 16S ribosomal RNA gene genome sequencing and assembly.</title>
        <authorList>
            <person name="Woo H."/>
        </authorList>
    </citation>
    <scope>NUCLEOTIDE SEQUENCE [LARGE SCALE GENOMIC DNA]</scope>
    <source>
        <strain evidence="5 6">APW6</strain>
    </source>
</reference>
<dbReference type="Pfam" id="PF03588">
    <property type="entry name" value="Leu_Phe_trans"/>
    <property type="match status" value="1"/>
</dbReference>
<dbReference type="Proteomes" id="UP001238603">
    <property type="component" value="Unassembled WGS sequence"/>
</dbReference>
<evidence type="ECO:0000313" key="5">
    <source>
        <dbReference type="EMBL" id="MDL5034264.1"/>
    </source>
</evidence>
<dbReference type="InterPro" id="IPR016181">
    <property type="entry name" value="Acyl_CoA_acyltransferase"/>
</dbReference>
<organism evidence="5 6">
    <name type="scientific">Roseateles subflavus</name>
    <dbReference type="NCBI Taxonomy" id="3053353"/>
    <lineage>
        <taxon>Bacteria</taxon>
        <taxon>Pseudomonadati</taxon>
        <taxon>Pseudomonadota</taxon>
        <taxon>Betaproteobacteria</taxon>
        <taxon>Burkholderiales</taxon>
        <taxon>Sphaerotilaceae</taxon>
        <taxon>Roseateles</taxon>
    </lineage>
</organism>
<dbReference type="EMBL" id="JASVDS010000007">
    <property type="protein sequence ID" value="MDL5034264.1"/>
    <property type="molecule type" value="Genomic_DNA"/>
</dbReference>
<name>A0ABT7LN13_9BURK</name>
<protein>
    <recommendedName>
        <fullName evidence="4">Leucyl/phenylalanyl-tRNA--protein transferase</fullName>
        <ecNumber evidence="4">2.3.2.6</ecNumber>
    </recommendedName>
    <alternativeName>
        <fullName evidence="4">L/F-transferase</fullName>
    </alternativeName>
    <alternativeName>
        <fullName evidence="4">Leucyltransferase</fullName>
    </alternativeName>
    <alternativeName>
        <fullName evidence="4">Phenyalanyltransferase</fullName>
    </alternativeName>
</protein>
<comment type="function">
    <text evidence="4">Functions in the N-end rule pathway of protein degradation where it conjugates Leu, Phe and, less efficiently, Met from aminoacyl-tRNAs to the N-termini of proteins containing an N-terminal arginine or lysine.</text>
</comment>
<accession>A0ABT7LN13</accession>
<dbReference type="NCBIfam" id="TIGR00667">
    <property type="entry name" value="aat"/>
    <property type="match status" value="1"/>
</dbReference>
<comment type="catalytic activity">
    <reaction evidence="4">
        <text>L-phenylalanyl-tRNA(Phe) + an N-terminal L-alpha-aminoacyl-[protein] = an N-terminal L-phenylalanyl-L-alpha-aminoacyl-[protein] + tRNA(Phe)</text>
        <dbReference type="Rhea" id="RHEA:43632"/>
        <dbReference type="Rhea" id="RHEA-COMP:9668"/>
        <dbReference type="Rhea" id="RHEA-COMP:9699"/>
        <dbReference type="Rhea" id="RHEA-COMP:10636"/>
        <dbReference type="Rhea" id="RHEA-COMP:10637"/>
        <dbReference type="ChEBI" id="CHEBI:78442"/>
        <dbReference type="ChEBI" id="CHEBI:78531"/>
        <dbReference type="ChEBI" id="CHEBI:78597"/>
        <dbReference type="ChEBI" id="CHEBI:83561"/>
        <dbReference type="EC" id="2.3.2.6"/>
    </reaction>
</comment>
<comment type="catalytic activity">
    <reaction evidence="4">
        <text>N-terminal L-arginyl-[protein] + L-leucyl-tRNA(Leu) = N-terminal L-leucyl-L-arginyl-[protein] + tRNA(Leu) + H(+)</text>
        <dbReference type="Rhea" id="RHEA:50416"/>
        <dbReference type="Rhea" id="RHEA-COMP:9613"/>
        <dbReference type="Rhea" id="RHEA-COMP:9622"/>
        <dbReference type="Rhea" id="RHEA-COMP:12672"/>
        <dbReference type="Rhea" id="RHEA-COMP:12673"/>
        <dbReference type="ChEBI" id="CHEBI:15378"/>
        <dbReference type="ChEBI" id="CHEBI:64719"/>
        <dbReference type="ChEBI" id="CHEBI:78442"/>
        <dbReference type="ChEBI" id="CHEBI:78494"/>
        <dbReference type="ChEBI" id="CHEBI:133044"/>
        <dbReference type="EC" id="2.3.2.6"/>
    </reaction>
</comment>
<dbReference type="InterPro" id="IPR004616">
    <property type="entry name" value="Leu/Phe-tRNA_Trfase"/>
</dbReference>
<dbReference type="Gene3D" id="3.30.70.3550">
    <property type="entry name" value="Leucyl/phenylalanyl-tRNA-protein transferase, N-terminal domain"/>
    <property type="match status" value="1"/>
</dbReference>
<comment type="similarity">
    <text evidence="4">Belongs to the L/F-transferase family.</text>
</comment>
<dbReference type="EC" id="2.3.2.6" evidence="4"/>
<evidence type="ECO:0000256" key="3">
    <source>
        <dbReference type="ARBA" id="ARBA00023315"/>
    </source>
</evidence>
<evidence type="ECO:0000256" key="1">
    <source>
        <dbReference type="ARBA" id="ARBA00022490"/>
    </source>
</evidence>
<dbReference type="InterPro" id="IPR042203">
    <property type="entry name" value="Leu/Phe-tRNA_Trfase_C"/>
</dbReference>
<keyword evidence="2 4" id="KW-0808">Transferase</keyword>
<dbReference type="PANTHER" id="PTHR30098">
    <property type="entry name" value="LEUCYL/PHENYLALANYL-TRNA--PROTEIN TRANSFERASE"/>
    <property type="match status" value="1"/>
</dbReference>
<evidence type="ECO:0000256" key="4">
    <source>
        <dbReference type="HAMAP-Rule" id="MF_00688"/>
    </source>
</evidence>
<dbReference type="Gene3D" id="3.40.630.70">
    <property type="entry name" value="Leucyl/phenylalanyl-tRNA-protein transferase, C-terminal domain"/>
    <property type="match status" value="1"/>
</dbReference>
<keyword evidence="3 4" id="KW-0012">Acyltransferase</keyword>
<dbReference type="HAMAP" id="MF_00688">
    <property type="entry name" value="Leu_Phe_trans"/>
    <property type="match status" value="1"/>
</dbReference>